<dbReference type="GO" id="GO:0003676">
    <property type="term" value="F:nucleic acid binding"/>
    <property type="evidence" value="ECO:0007669"/>
    <property type="project" value="InterPro"/>
</dbReference>
<dbReference type="SUPFAM" id="SSF53335">
    <property type="entry name" value="S-adenosyl-L-methionine-dependent methyltransferases"/>
    <property type="match status" value="1"/>
</dbReference>
<reference evidence="9" key="1">
    <citation type="submission" date="2016-10" db="EMBL/GenBank/DDBJ databases">
        <authorList>
            <person name="Varghese N."/>
            <person name="Submissions S."/>
        </authorList>
    </citation>
    <scope>NUCLEOTIDE SEQUENCE [LARGE SCALE GENOMIC DNA]</scope>
    <source>
        <strain evidence="9">CGMCC 4.3504</strain>
    </source>
</reference>
<dbReference type="Gene3D" id="1.10.8.10">
    <property type="entry name" value="DNA helicase RuvA subunit, C-terminal domain"/>
    <property type="match status" value="1"/>
</dbReference>
<name>A0A1G6WNR6_9ACTN</name>
<comment type="similarity">
    <text evidence="4">Belongs to the protein N5-glutamine methyltransferase family. PrmC subfamily.</text>
</comment>
<dbReference type="Pfam" id="PF17827">
    <property type="entry name" value="PrmC_N"/>
    <property type="match status" value="1"/>
</dbReference>
<evidence type="ECO:0000256" key="2">
    <source>
        <dbReference type="ARBA" id="ARBA00022679"/>
    </source>
</evidence>
<feature type="domain" description="Methyltransferase" evidence="6">
    <location>
        <begin position="157"/>
        <end position="240"/>
    </location>
</feature>
<feature type="binding site" evidence="4">
    <location>
        <position position="184"/>
    </location>
    <ligand>
        <name>S-adenosyl-L-methionine</name>
        <dbReference type="ChEBI" id="CHEBI:59789"/>
    </ligand>
</feature>
<keyword evidence="9" id="KW-1185">Reference proteome</keyword>
<evidence type="ECO:0000313" key="8">
    <source>
        <dbReference type="EMBL" id="SDD66675.1"/>
    </source>
</evidence>
<dbReference type="InterPro" id="IPR041698">
    <property type="entry name" value="Methyltransf_25"/>
</dbReference>
<dbReference type="Gene3D" id="3.40.50.150">
    <property type="entry name" value="Vaccinia Virus protein VP39"/>
    <property type="match status" value="1"/>
</dbReference>
<dbReference type="GO" id="GO:0032259">
    <property type="term" value="P:methylation"/>
    <property type="evidence" value="ECO:0007669"/>
    <property type="project" value="UniProtKB-KW"/>
</dbReference>
<keyword evidence="2 4" id="KW-0808">Transferase</keyword>
<dbReference type="InterPro" id="IPR029063">
    <property type="entry name" value="SAM-dependent_MTases_sf"/>
</dbReference>
<evidence type="ECO:0000256" key="4">
    <source>
        <dbReference type="HAMAP-Rule" id="MF_02126"/>
    </source>
</evidence>
<organism evidence="8 9">
    <name type="scientific">Streptomyces prasinopilosus</name>
    <dbReference type="NCBI Taxonomy" id="67344"/>
    <lineage>
        <taxon>Bacteria</taxon>
        <taxon>Bacillati</taxon>
        <taxon>Actinomycetota</taxon>
        <taxon>Actinomycetes</taxon>
        <taxon>Kitasatosporales</taxon>
        <taxon>Streptomycetaceae</taxon>
        <taxon>Streptomyces</taxon>
    </lineage>
</organism>
<dbReference type="InterPro" id="IPR004556">
    <property type="entry name" value="HemK-like"/>
</dbReference>
<dbReference type="GO" id="GO:0102559">
    <property type="term" value="F:peptide chain release factor N(5)-glutamine methyltransferase activity"/>
    <property type="evidence" value="ECO:0007669"/>
    <property type="project" value="UniProtKB-EC"/>
</dbReference>
<dbReference type="AlphaFoldDB" id="A0A1G6WNR6"/>
<dbReference type="InterPro" id="IPR050320">
    <property type="entry name" value="N5-glutamine_MTase"/>
</dbReference>
<dbReference type="STRING" id="67344.SAMN05216505_110157"/>
<feature type="binding site" evidence="4">
    <location>
        <position position="226"/>
    </location>
    <ligand>
        <name>S-adenosyl-L-methionine</name>
        <dbReference type="ChEBI" id="CHEBI:59789"/>
    </ligand>
</feature>
<dbReference type="Proteomes" id="UP000182100">
    <property type="component" value="Unassembled WGS sequence"/>
</dbReference>
<dbReference type="InterPro" id="IPR040758">
    <property type="entry name" value="PrmC_N"/>
</dbReference>
<feature type="domain" description="Release factor glutamine methyltransferase N-terminal" evidence="7">
    <location>
        <begin position="51"/>
        <end position="114"/>
    </location>
</feature>
<dbReference type="EMBL" id="FMZK01000010">
    <property type="protein sequence ID" value="SDD66675.1"/>
    <property type="molecule type" value="Genomic_DNA"/>
</dbReference>
<feature type="compositionally biased region" description="Low complexity" evidence="5">
    <location>
        <begin position="1"/>
        <end position="11"/>
    </location>
</feature>
<comment type="caution">
    <text evidence="4">Lacks conserved residue(s) required for the propagation of feature annotation.</text>
</comment>
<dbReference type="InterPro" id="IPR019874">
    <property type="entry name" value="RF_methyltr_PrmC"/>
</dbReference>
<proteinExistence type="inferred from homology"/>
<dbReference type="EC" id="2.1.1.297" evidence="4"/>
<feature type="region of interest" description="Disordered" evidence="5">
    <location>
        <begin position="1"/>
        <end position="43"/>
    </location>
</feature>
<gene>
    <name evidence="4" type="primary">prmC</name>
    <name evidence="8" type="ORF">SAMN05216505_110157</name>
</gene>
<keyword evidence="3 4" id="KW-0949">S-adenosyl-L-methionine</keyword>
<dbReference type="NCBIfam" id="TIGR00536">
    <property type="entry name" value="hemK_fam"/>
    <property type="match status" value="1"/>
</dbReference>
<evidence type="ECO:0000256" key="5">
    <source>
        <dbReference type="SAM" id="MobiDB-lite"/>
    </source>
</evidence>
<evidence type="ECO:0000256" key="1">
    <source>
        <dbReference type="ARBA" id="ARBA00022603"/>
    </source>
</evidence>
<feature type="region of interest" description="Disordered" evidence="5">
    <location>
        <begin position="303"/>
        <end position="323"/>
    </location>
</feature>
<comment type="catalytic activity">
    <reaction evidence="4">
        <text>L-glutaminyl-[peptide chain release factor] + S-adenosyl-L-methionine = N(5)-methyl-L-glutaminyl-[peptide chain release factor] + S-adenosyl-L-homocysteine + H(+)</text>
        <dbReference type="Rhea" id="RHEA:42896"/>
        <dbReference type="Rhea" id="RHEA-COMP:10271"/>
        <dbReference type="Rhea" id="RHEA-COMP:10272"/>
        <dbReference type="ChEBI" id="CHEBI:15378"/>
        <dbReference type="ChEBI" id="CHEBI:30011"/>
        <dbReference type="ChEBI" id="CHEBI:57856"/>
        <dbReference type="ChEBI" id="CHEBI:59789"/>
        <dbReference type="ChEBI" id="CHEBI:61891"/>
        <dbReference type="EC" id="2.1.1.297"/>
    </reaction>
</comment>
<dbReference type="PROSITE" id="PS00092">
    <property type="entry name" value="N6_MTASE"/>
    <property type="match status" value="1"/>
</dbReference>
<evidence type="ECO:0000259" key="6">
    <source>
        <dbReference type="Pfam" id="PF13649"/>
    </source>
</evidence>
<feature type="binding site" evidence="4">
    <location>
        <begin position="226"/>
        <end position="229"/>
    </location>
    <ligand>
        <name>substrate</name>
    </ligand>
</feature>
<evidence type="ECO:0000259" key="7">
    <source>
        <dbReference type="Pfam" id="PF17827"/>
    </source>
</evidence>
<keyword evidence="1 4" id="KW-0489">Methyltransferase</keyword>
<sequence>MTPARARGARAPDPDTGPPYRPHHNSRRMSVQQHSGGRPPSPRSVLLAEVAQATQRLADAGVPSPRTDAEELAAFVHGVKRGALHTVRDADFDARYWEVVARREAREPLQHITGHAYFRYLELQVGPGVFVPRPETESVVGWAIDAVRAMDVVEPCVVDLCTGSGAIALALAQEVPRSRVYAVELSEDALVWTRKNMEGSRVELRQGDALTAFPDLDGQVDLVISNPPYIPLTEWEYVAPEARDHDPELALFSGEDGLHLIRGLERTAHRLLRPGGVVVVEHADTQGGQVPWIFAEDRGWTDAADHPDLNNRPRFATARKAVP</sequence>
<dbReference type="InterPro" id="IPR002052">
    <property type="entry name" value="DNA_methylase_N6_adenine_CS"/>
</dbReference>
<dbReference type="Pfam" id="PF13649">
    <property type="entry name" value="Methyltransf_25"/>
    <property type="match status" value="1"/>
</dbReference>
<dbReference type="NCBIfam" id="TIGR03534">
    <property type="entry name" value="RF_mod_PrmC"/>
    <property type="match status" value="1"/>
</dbReference>
<dbReference type="CDD" id="cd02440">
    <property type="entry name" value="AdoMet_MTases"/>
    <property type="match status" value="1"/>
</dbReference>
<dbReference type="PANTHER" id="PTHR18895:SF74">
    <property type="entry name" value="MTRF1L RELEASE FACTOR GLUTAMINE METHYLTRANSFERASE"/>
    <property type="match status" value="1"/>
</dbReference>
<evidence type="ECO:0000313" key="9">
    <source>
        <dbReference type="Proteomes" id="UP000182100"/>
    </source>
</evidence>
<comment type="function">
    <text evidence="4">Methylates the class 1 translation termination release factors RF1/PrfA and RF2/PrfB on the glutamine residue of the universally conserved GGQ motif.</text>
</comment>
<evidence type="ECO:0000256" key="3">
    <source>
        <dbReference type="ARBA" id="ARBA00022691"/>
    </source>
</evidence>
<dbReference type="PANTHER" id="PTHR18895">
    <property type="entry name" value="HEMK METHYLTRANSFERASE"/>
    <property type="match status" value="1"/>
</dbReference>
<accession>A0A1G6WNR6</accession>
<dbReference type="HAMAP" id="MF_02126">
    <property type="entry name" value="RF_methyltr_PrmC"/>
    <property type="match status" value="1"/>
</dbReference>
<protein>
    <recommendedName>
        <fullName evidence="4">Release factor glutamine methyltransferase</fullName>
        <shortName evidence="4">RF MTase</shortName>
        <ecNumber evidence="4">2.1.1.297</ecNumber>
    </recommendedName>
    <alternativeName>
        <fullName evidence="4">N5-glutamine methyltransferase PrmC</fullName>
    </alternativeName>
    <alternativeName>
        <fullName evidence="4">Protein-(glutamine-N5) MTase PrmC</fullName>
    </alternativeName>
    <alternativeName>
        <fullName evidence="4">Protein-glutamine N-methyltransferase PrmC</fullName>
    </alternativeName>
</protein>